<dbReference type="GO" id="GO:0005840">
    <property type="term" value="C:ribosome"/>
    <property type="evidence" value="ECO:0007669"/>
    <property type="project" value="UniProtKB-KW"/>
</dbReference>
<protein>
    <recommendedName>
        <fullName evidence="4 5">Large ribosomal subunit protein bL28</fullName>
    </recommendedName>
</protein>
<name>A0A8J6LN31_9FIRM</name>
<comment type="similarity">
    <text evidence="1 5">Belongs to the bacterial ribosomal protein bL28 family.</text>
</comment>
<reference evidence="6" key="1">
    <citation type="submission" date="2020-06" db="EMBL/GenBank/DDBJ databases">
        <title>Novel chitinolytic bacterium.</title>
        <authorList>
            <person name="Ungkulpasvich U."/>
            <person name="Kosugi A."/>
            <person name="Uke A."/>
        </authorList>
    </citation>
    <scope>NUCLEOTIDE SEQUENCE</scope>
    <source>
        <strain evidence="6">UUS1-1</strain>
    </source>
</reference>
<dbReference type="GO" id="GO:0006412">
    <property type="term" value="P:translation"/>
    <property type="evidence" value="ECO:0007669"/>
    <property type="project" value="UniProtKB-UniRule"/>
</dbReference>
<dbReference type="Gene3D" id="2.30.170.40">
    <property type="entry name" value="Ribosomal protein L28/L24"/>
    <property type="match status" value="1"/>
</dbReference>
<dbReference type="PANTHER" id="PTHR39080:SF1">
    <property type="entry name" value="LARGE RIBOSOMAL SUBUNIT PROTEIN BL28A"/>
    <property type="match status" value="1"/>
</dbReference>
<dbReference type="InterPro" id="IPR034704">
    <property type="entry name" value="Ribosomal_bL28/bL31-like_sf"/>
</dbReference>
<keyword evidence="7" id="KW-1185">Reference proteome</keyword>
<dbReference type="GO" id="GO:1990904">
    <property type="term" value="C:ribonucleoprotein complex"/>
    <property type="evidence" value="ECO:0007669"/>
    <property type="project" value="UniProtKB-KW"/>
</dbReference>
<proteinExistence type="inferred from homology"/>
<dbReference type="InterPro" id="IPR026569">
    <property type="entry name" value="Ribosomal_bL28"/>
</dbReference>
<dbReference type="InterPro" id="IPR050096">
    <property type="entry name" value="Bacterial_rp_bL28"/>
</dbReference>
<dbReference type="SUPFAM" id="SSF143800">
    <property type="entry name" value="L28p-like"/>
    <property type="match status" value="1"/>
</dbReference>
<evidence type="ECO:0000256" key="4">
    <source>
        <dbReference type="ARBA" id="ARBA00035174"/>
    </source>
</evidence>
<evidence type="ECO:0000256" key="5">
    <source>
        <dbReference type="HAMAP-Rule" id="MF_00373"/>
    </source>
</evidence>
<accession>A0A8J6LN31</accession>
<dbReference type="HAMAP" id="MF_00373">
    <property type="entry name" value="Ribosomal_bL28"/>
    <property type="match status" value="1"/>
</dbReference>
<gene>
    <name evidence="5" type="primary">rpmB</name>
    <name evidence="6" type="ORF">G5B42_08115</name>
</gene>
<organism evidence="6 7">
    <name type="scientific">Capillibacterium thermochitinicola</name>
    <dbReference type="NCBI Taxonomy" id="2699427"/>
    <lineage>
        <taxon>Bacteria</taxon>
        <taxon>Bacillati</taxon>
        <taxon>Bacillota</taxon>
        <taxon>Capillibacterium</taxon>
    </lineage>
</organism>
<dbReference type="Proteomes" id="UP000657177">
    <property type="component" value="Unassembled WGS sequence"/>
</dbReference>
<evidence type="ECO:0000313" key="6">
    <source>
        <dbReference type="EMBL" id="MBA2133503.1"/>
    </source>
</evidence>
<comment type="caution">
    <text evidence="6">The sequence shown here is derived from an EMBL/GenBank/DDBJ whole genome shotgun (WGS) entry which is preliminary data.</text>
</comment>
<dbReference type="EMBL" id="JAAKDE010000015">
    <property type="protein sequence ID" value="MBA2133503.1"/>
    <property type="molecule type" value="Genomic_DNA"/>
</dbReference>
<keyword evidence="2 5" id="KW-0689">Ribosomal protein</keyword>
<dbReference type="Pfam" id="PF00830">
    <property type="entry name" value="Ribosomal_L28"/>
    <property type="match status" value="1"/>
</dbReference>
<dbReference type="GO" id="GO:0003735">
    <property type="term" value="F:structural constituent of ribosome"/>
    <property type="evidence" value="ECO:0007669"/>
    <property type="project" value="InterPro"/>
</dbReference>
<dbReference type="RefSeq" id="WP_181339964.1">
    <property type="nucleotide sequence ID" value="NZ_JAAKDE010000015.1"/>
</dbReference>
<dbReference type="AlphaFoldDB" id="A0A8J6LN31"/>
<evidence type="ECO:0000256" key="2">
    <source>
        <dbReference type="ARBA" id="ARBA00022980"/>
    </source>
</evidence>
<dbReference type="PANTHER" id="PTHR39080">
    <property type="entry name" value="50S RIBOSOMAL PROTEIN L28"/>
    <property type="match status" value="1"/>
</dbReference>
<evidence type="ECO:0000256" key="3">
    <source>
        <dbReference type="ARBA" id="ARBA00023274"/>
    </source>
</evidence>
<sequence length="63" mass="7111">MSARCDICSKEQQTGNQVSHSNIKTKRVWKPNIKRTKALINGTPKTIKVCTRCLRSGKVQRAI</sequence>
<dbReference type="InterPro" id="IPR001383">
    <property type="entry name" value="Ribosomal_bL28_bact-type"/>
</dbReference>
<keyword evidence="3 5" id="KW-0687">Ribonucleoprotein</keyword>
<evidence type="ECO:0000256" key="1">
    <source>
        <dbReference type="ARBA" id="ARBA00008760"/>
    </source>
</evidence>
<evidence type="ECO:0000313" key="7">
    <source>
        <dbReference type="Proteomes" id="UP000657177"/>
    </source>
</evidence>
<dbReference type="NCBIfam" id="TIGR00009">
    <property type="entry name" value="L28"/>
    <property type="match status" value="1"/>
</dbReference>
<dbReference type="InterPro" id="IPR037147">
    <property type="entry name" value="Ribosomal_bL28_sf"/>
</dbReference>